<feature type="compositionally biased region" description="Basic residues" evidence="4">
    <location>
        <begin position="1037"/>
        <end position="1048"/>
    </location>
</feature>
<feature type="repeat" description="RCC1" evidence="3">
    <location>
        <begin position="306"/>
        <end position="374"/>
    </location>
</feature>
<dbReference type="Pfam" id="PF25390">
    <property type="entry name" value="WD40_RLD"/>
    <property type="match status" value="1"/>
</dbReference>
<dbReference type="Pfam" id="PF12796">
    <property type="entry name" value="Ank_2"/>
    <property type="match status" value="1"/>
</dbReference>
<dbReference type="Proteomes" id="UP000294530">
    <property type="component" value="Unassembled WGS sequence"/>
</dbReference>
<dbReference type="RefSeq" id="XP_067815552.1">
    <property type="nucleotide sequence ID" value="XM_067959619.1"/>
</dbReference>
<dbReference type="PROSITE" id="PS50012">
    <property type="entry name" value="RCC1_3"/>
    <property type="match status" value="5"/>
</dbReference>
<dbReference type="InterPro" id="IPR051625">
    <property type="entry name" value="Signaling_Regulatory_Domain"/>
</dbReference>
<feature type="domain" description="RCC1-like" evidence="5">
    <location>
        <begin position="147"/>
        <end position="556"/>
    </location>
</feature>
<evidence type="ECO:0000259" key="5">
    <source>
        <dbReference type="Pfam" id="PF25390"/>
    </source>
</evidence>
<dbReference type="GeneID" id="94345290"/>
<dbReference type="InterPro" id="IPR000408">
    <property type="entry name" value="Reg_chr_condens"/>
</dbReference>
<dbReference type="PROSITE" id="PS50297">
    <property type="entry name" value="ANK_REP_REGION"/>
    <property type="match status" value="1"/>
</dbReference>
<dbReference type="AlphaFoldDB" id="A0A976FG21"/>
<evidence type="ECO:0000256" key="4">
    <source>
        <dbReference type="SAM" id="MobiDB-lite"/>
    </source>
</evidence>
<dbReference type="PROSITE" id="PS50088">
    <property type="entry name" value="ANK_REPEAT"/>
    <property type="match status" value="1"/>
</dbReference>
<evidence type="ECO:0000256" key="2">
    <source>
        <dbReference type="PROSITE-ProRule" id="PRU00023"/>
    </source>
</evidence>
<dbReference type="InterPro" id="IPR002110">
    <property type="entry name" value="Ankyrin_rpt"/>
</dbReference>
<feature type="repeat" description="RCC1" evidence="3">
    <location>
        <begin position="510"/>
        <end position="560"/>
    </location>
</feature>
<reference evidence="6 7" key="1">
    <citation type="journal article" date="2021" name="Genome Biol.">
        <title>AFLAP: assembly-free linkage analysis pipeline using k-mers from genome sequencing data.</title>
        <authorList>
            <person name="Fletcher K."/>
            <person name="Zhang L."/>
            <person name="Gil J."/>
            <person name="Han R."/>
            <person name="Cavanaugh K."/>
            <person name="Michelmore R."/>
        </authorList>
    </citation>
    <scope>NUCLEOTIDE SEQUENCE [LARGE SCALE GENOMIC DNA]</scope>
    <source>
        <strain evidence="6 7">SF5</strain>
    </source>
</reference>
<evidence type="ECO:0000256" key="1">
    <source>
        <dbReference type="ARBA" id="ARBA00022737"/>
    </source>
</evidence>
<evidence type="ECO:0000256" key="3">
    <source>
        <dbReference type="PROSITE-ProRule" id="PRU00235"/>
    </source>
</evidence>
<gene>
    <name evidence="6" type="ORF">CCR75_001517</name>
</gene>
<sequence>MQPSYYNDEHDLWACSRAPEKLPALAHLLRDTVPPNDRNDFGETALHIAAAHGNDEAVTILLSYGADLLTKDWESGWTPLHRSLYHRHLSTTLLLLRHAETRFGKQFSLKYLYKTLDHSQQSPMQLLSASLRYQHDLSKASGDGGLVYTFGKRDYQLGYHLPNADVQTTPRLVELSANSPILYLSANKYHTVALNAMGECFVWGFGKGGRLGTGNEFDHIEPVRLESLRTTPLKRVAAGENHTLALSWTGQVFSWGSNSFGQLGYTEKCSSSQSRLLPKRVDALRSQEVAEIAASGCHSAAIDDHGVLYTWGSNRRGQLGRKEGCATDQADSTPRSVDALCPRHPMCVVYGNYDAVRAEKVATSDWHTCVVLRCARNGRSFGQIWQFGYGSFRPSRVVFPSAVKTSGSGALTCDTWIPNCKQRDLDIVEVSCAVNHSIALSACGSVFTWGHNVSALSHKASESFRPPFSACKASPTTSPSAPQKVSLASYGPVINVCASQDHCAVVTEQGDLVTWGCGQQGVLGHGRGNTWQLSPKRVAGVKKAVMVATGHQHTAVLIAPVRPSFKSGIDAANQKVVPPLLEIVERTIASYVDVANCIFVWQVAERHAAFRLLRYCAKYMQINWDAVLDTLGRVRMETLCDIMLPLVEPDPENDLCNVNLLEEHRRKKRVFKQPTKSLIKPGLVSSVGAFSNNETCGCSDEKLVTPKLSDATSLSSVGSNKAERQRRFRKSKYFPITSLSTEEIVVHPPRDHTRISHPWGSVANSTPVDPATSQINPVTSPRANCQSATRSSVEAFPLLNSSLCRLNLDDNSSVQLKGRIGSHSSASSQLSSSILLSKTDRYVLGCDGAEYQKATAFSLEAYLKKTGQRSHRGKDSASVVPNWCSQSSGSMAEQKPHTKTLKEIQDEEEATAAREREAKAHLRGITASVQPLKSTINSWGLFRSPKYVSLAHVQKLQEEYEFVEQQREMLADIERRQVAKAKKTLGGRKLIEAKASKKTSRGKRRGHKEVNANAGRAALAPSTIVADGDGHSQSKQNRQKKTKKRMAARKAAGETFAENVI</sequence>
<comment type="caution">
    <text evidence="6">The sequence shown here is derived from an EMBL/GenBank/DDBJ whole genome shotgun (WGS) entry which is preliminary data.</text>
</comment>
<feature type="repeat" description="ANK" evidence="2">
    <location>
        <begin position="41"/>
        <end position="73"/>
    </location>
</feature>
<dbReference type="PANTHER" id="PTHR22872">
    <property type="entry name" value="BTK-BINDING PROTEIN-RELATED"/>
    <property type="match status" value="1"/>
</dbReference>
<accession>A0A976FG21</accession>
<name>A0A976FG21_BRELC</name>
<dbReference type="PRINTS" id="PR00633">
    <property type="entry name" value="RCCNDNSATION"/>
</dbReference>
<feature type="repeat" description="RCC1" evidence="3">
    <location>
        <begin position="198"/>
        <end position="249"/>
    </location>
</feature>
<dbReference type="InterPro" id="IPR009091">
    <property type="entry name" value="RCC1/BLIP-II"/>
</dbReference>
<feature type="compositionally biased region" description="Basic residues" evidence="4">
    <location>
        <begin position="996"/>
        <end position="1007"/>
    </location>
</feature>
<evidence type="ECO:0000313" key="6">
    <source>
        <dbReference type="EMBL" id="TDH66053.1"/>
    </source>
</evidence>
<proteinExistence type="predicted"/>
<protein>
    <recommendedName>
        <fullName evidence="5">RCC1-like domain-containing protein</fullName>
    </recommendedName>
</protein>
<organism evidence="6 7">
    <name type="scientific">Bremia lactucae</name>
    <name type="common">Lettuce downy mildew</name>
    <dbReference type="NCBI Taxonomy" id="4779"/>
    <lineage>
        <taxon>Eukaryota</taxon>
        <taxon>Sar</taxon>
        <taxon>Stramenopiles</taxon>
        <taxon>Oomycota</taxon>
        <taxon>Peronosporomycetes</taxon>
        <taxon>Peronosporales</taxon>
        <taxon>Peronosporaceae</taxon>
        <taxon>Bremia</taxon>
    </lineage>
</organism>
<dbReference type="InterPro" id="IPR036770">
    <property type="entry name" value="Ankyrin_rpt-contain_sf"/>
</dbReference>
<dbReference type="SUPFAM" id="SSF48403">
    <property type="entry name" value="Ankyrin repeat"/>
    <property type="match status" value="1"/>
</dbReference>
<evidence type="ECO:0000313" key="7">
    <source>
        <dbReference type="Proteomes" id="UP000294530"/>
    </source>
</evidence>
<feature type="repeat" description="RCC1" evidence="3">
    <location>
        <begin position="145"/>
        <end position="197"/>
    </location>
</feature>
<dbReference type="OrthoDB" id="21416at2759"/>
<dbReference type="SUPFAM" id="SSF50985">
    <property type="entry name" value="RCC1/BLIP-II"/>
    <property type="match status" value="1"/>
</dbReference>
<dbReference type="Gene3D" id="2.130.10.30">
    <property type="entry name" value="Regulator of chromosome condensation 1/beta-lactamase-inhibitor protein II"/>
    <property type="match status" value="2"/>
</dbReference>
<keyword evidence="1" id="KW-0677">Repeat</keyword>
<keyword evidence="2" id="KW-0040">ANK repeat</keyword>
<dbReference type="SMART" id="SM00248">
    <property type="entry name" value="ANK"/>
    <property type="match status" value="2"/>
</dbReference>
<dbReference type="PANTHER" id="PTHR22872:SF2">
    <property type="entry name" value="INHIBITOR OF BRUTON TYROSINE KINASE"/>
    <property type="match status" value="1"/>
</dbReference>
<dbReference type="KEGG" id="blac:94345290"/>
<dbReference type="PROSITE" id="PS00626">
    <property type="entry name" value="RCC1_2"/>
    <property type="match status" value="1"/>
</dbReference>
<dbReference type="Gene3D" id="1.25.40.20">
    <property type="entry name" value="Ankyrin repeat-containing domain"/>
    <property type="match status" value="1"/>
</dbReference>
<dbReference type="InterPro" id="IPR058923">
    <property type="entry name" value="RCC1-like_dom"/>
</dbReference>
<keyword evidence="7" id="KW-1185">Reference proteome</keyword>
<feature type="region of interest" description="Disordered" evidence="4">
    <location>
        <begin position="995"/>
        <end position="1061"/>
    </location>
</feature>
<feature type="repeat" description="RCC1" evidence="3">
    <location>
        <begin position="250"/>
        <end position="305"/>
    </location>
</feature>
<dbReference type="EMBL" id="SHOA02000018">
    <property type="protein sequence ID" value="TDH66053.1"/>
    <property type="molecule type" value="Genomic_DNA"/>
</dbReference>